<sequence length="290" mass="32449">MQILIVGGEGQLGSSLEQRVSGSGFKSVTITRQGQLDISSEESIKDFFKTHNFDFLINCTAYTAVDKAETDMETAHTINALAPGWMASCAAEKNAGIIHISTDYVFDGTSNLPLTPEMDVNPTSVYGKTKLQGERNVLSENSKSLVIRTSWLYSEFGHNFVKTMLKLGRERDELRVVFDQVGTPTYAGDLADTIIKMLHLTSSDPNRFKSGIYHYSNEGVCSWYDFAKMIFSITGIDCKMLPVRSEEFPTTAKRPAFSVMDKSKIRKDFDIEIPYWTDSLKTCLNNIIHS</sequence>
<comment type="pathway">
    <text evidence="1 6">Carbohydrate biosynthesis; dTDP-L-rhamnose biosynthesis.</text>
</comment>
<evidence type="ECO:0000256" key="3">
    <source>
        <dbReference type="ARBA" id="ARBA00012929"/>
    </source>
</evidence>
<dbReference type="AlphaFoldDB" id="A0A4R2GD40"/>
<dbReference type="Gene3D" id="3.90.25.10">
    <property type="entry name" value="UDP-galactose 4-epimerase, domain 1"/>
    <property type="match status" value="1"/>
</dbReference>
<protein>
    <recommendedName>
        <fullName evidence="4 6">dTDP-4-dehydrorhamnose reductase</fullName>
        <ecNumber evidence="3 6">1.1.1.133</ecNumber>
    </recommendedName>
</protein>
<accession>A0A4R2GD40</accession>
<dbReference type="RefSeq" id="WP_132434915.1">
    <property type="nucleotide sequence ID" value="NZ_SLWK01000015.1"/>
</dbReference>
<dbReference type="Proteomes" id="UP000295221">
    <property type="component" value="Unassembled WGS sequence"/>
</dbReference>
<comment type="catalytic activity">
    <reaction evidence="5">
        <text>dTDP-beta-L-rhamnose + NADP(+) = dTDP-4-dehydro-beta-L-rhamnose + NADPH + H(+)</text>
        <dbReference type="Rhea" id="RHEA:21796"/>
        <dbReference type="ChEBI" id="CHEBI:15378"/>
        <dbReference type="ChEBI" id="CHEBI:57510"/>
        <dbReference type="ChEBI" id="CHEBI:57783"/>
        <dbReference type="ChEBI" id="CHEBI:58349"/>
        <dbReference type="ChEBI" id="CHEBI:62830"/>
        <dbReference type="EC" id="1.1.1.133"/>
    </reaction>
</comment>
<dbReference type="PANTHER" id="PTHR10491:SF4">
    <property type="entry name" value="METHIONINE ADENOSYLTRANSFERASE 2 SUBUNIT BETA"/>
    <property type="match status" value="1"/>
</dbReference>
<gene>
    <name evidence="8" type="ORF">EV194_11515</name>
</gene>
<evidence type="ECO:0000256" key="4">
    <source>
        <dbReference type="ARBA" id="ARBA00017099"/>
    </source>
</evidence>
<dbReference type="InterPro" id="IPR005913">
    <property type="entry name" value="dTDP_dehydrorham_reduct"/>
</dbReference>
<comment type="function">
    <text evidence="6">Catalyzes the reduction of dTDP-6-deoxy-L-lyxo-4-hexulose to yield dTDP-L-rhamnose.</text>
</comment>
<comment type="caution">
    <text evidence="8">The sequence shown here is derived from an EMBL/GenBank/DDBJ whole genome shotgun (WGS) entry which is preliminary data.</text>
</comment>
<name>A0A4R2GD40_9BACT</name>
<keyword evidence="6" id="KW-0560">Oxidoreductase</keyword>
<evidence type="ECO:0000259" key="7">
    <source>
        <dbReference type="Pfam" id="PF04321"/>
    </source>
</evidence>
<evidence type="ECO:0000256" key="1">
    <source>
        <dbReference type="ARBA" id="ARBA00004781"/>
    </source>
</evidence>
<dbReference type="UniPathway" id="UPA00124"/>
<dbReference type="InterPro" id="IPR036291">
    <property type="entry name" value="NAD(P)-bd_dom_sf"/>
</dbReference>
<keyword evidence="9" id="KW-1185">Reference proteome</keyword>
<evidence type="ECO:0000313" key="9">
    <source>
        <dbReference type="Proteomes" id="UP000295221"/>
    </source>
</evidence>
<dbReference type="Pfam" id="PF04321">
    <property type="entry name" value="RmlD_sub_bind"/>
    <property type="match status" value="1"/>
</dbReference>
<feature type="domain" description="RmlD-like substrate binding" evidence="7">
    <location>
        <begin position="1"/>
        <end position="286"/>
    </location>
</feature>
<evidence type="ECO:0000313" key="8">
    <source>
        <dbReference type="EMBL" id="TCO05967.1"/>
    </source>
</evidence>
<evidence type="ECO:0000256" key="2">
    <source>
        <dbReference type="ARBA" id="ARBA00010944"/>
    </source>
</evidence>
<reference evidence="8 9" key="1">
    <citation type="submission" date="2019-03" db="EMBL/GenBank/DDBJ databases">
        <title>Genomic Encyclopedia of Type Strains, Phase IV (KMG-IV): sequencing the most valuable type-strain genomes for metagenomic binning, comparative biology and taxonomic classification.</title>
        <authorList>
            <person name="Goeker M."/>
        </authorList>
    </citation>
    <scope>NUCLEOTIDE SEQUENCE [LARGE SCALE GENOMIC DNA]</scope>
    <source>
        <strain evidence="8 9">DSM 24179</strain>
    </source>
</reference>
<dbReference type="NCBIfam" id="TIGR01214">
    <property type="entry name" value="rmlD"/>
    <property type="match status" value="1"/>
</dbReference>
<comment type="similarity">
    <text evidence="2 6">Belongs to the dTDP-4-dehydrorhamnose reductase family.</text>
</comment>
<dbReference type="Gene3D" id="3.40.50.720">
    <property type="entry name" value="NAD(P)-binding Rossmann-like Domain"/>
    <property type="match status" value="1"/>
</dbReference>
<evidence type="ECO:0000256" key="5">
    <source>
        <dbReference type="ARBA" id="ARBA00048200"/>
    </source>
</evidence>
<dbReference type="SUPFAM" id="SSF51735">
    <property type="entry name" value="NAD(P)-binding Rossmann-fold domains"/>
    <property type="match status" value="1"/>
</dbReference>
<keyword evidence="6" id="KW-0521">NADP</keyword>
<dbReference type="GO" id="GO:0008831">
    <property type="term" value="F:dTDP-4-dehydrorhamnose reductase activity"/>
    <property type="evidence" value="ECO:0007669"/>
    <property type="project" value="UniProtKB-EC"/>
</dbReference>
<evidence type="ECO:0000256" key="6">
    <source>
        <dbReference type="RuleBase" id="RU364082"/>
    </source>
</evidence>
<proteinExistence type="inferred from homology"/>
<organism evidence="8 9">
    <name type="scientific">Natronoflexus pectinivorans</name>
    <dbReference type="NCBI Taxonomy" id="682526"/>
    <lineage>
        <taxon>Bacteria</taxon>
        <taxon>Pseudomonadati</taxon>
        <taxon>Bacteroidota</taxon>
        <taxon>Bacteroidia</taxon>
        <taxon>Marinilabiliales</taxon>
        <taxon>Marinilabiliaceae</taxon>
        <taxon>Natronoflexus</taxon>
    </lineage>
</organism>
<dbReference type="InterPro" id="IPR029903">
    <property type="entry name" value="RmlD-like-bd"/>
</dbReference>
<dbReference type="CDD" id="cd05254">
    <property type="entry name" value="dTDP_HR_like_SDR_e"/>
    <property type="match status" value="1"/>
</dbReference>
<dbReference type="EMBL" id="SLWK01000015">
    <property type="protein sequence ID" value="TCO05967.1"/>
    <property type="molecule type" value="Genomic_DNA"/>
</dbReference>
<dbReference type="OrthoDB" id="9803892at2"/>
<dbReference type="GO" id="GO:0019305">
    <property type="term" value="P:dTDP-rhamnose biosynthetic process"/>
    <property type="evidence" value="ECO:0007669"/>
    <property type="project" value="UniProtKB-UniPathway"/>
</dbReference>
<dbReference type="EC" id="1.1.1.133" evidence="3 6"/>
<dbReference type="GO" id="GO:0005829">
    <property type="term" value="C:cytosol"/>
    <property type="evidence" value="ECO:0007669"/>
    <property type="project" value="TreeGrafter"/>
</dbReference>
<dbReference type="PANTHER" id="PTHR10491">
    <property type="entry name" value="DTDP-4-DEHYDRORHAMNOSE REDUCTASE"/>
    <property type="match status" value="1"/>
</dbReference>